<dbReference type="SMART" id="SM00320">
    <property type="entry name" value="WD40"/>
    <property type="match status" value="6"/>
</dbReference>
<dbReference type="EMBL" id="BAAATD010000006">
    <property type="protein sequence ID" value="GAA2608057.1"/>
    <property type="molecule type" value="Genomic_DNA"/>
</dbReference>
<gene>
    <name evidence="9" type="ORF">GCM10010411_47860</name>
</gene>
<dbReference type="PROSITE" id="PS50011">
    <property type="entry name" value="PROTEIN_KINASE_DOM"/>
    <property type="match status" value="1"/>
</dbReference>
<keyword evidence="3" id="KW-0418">Kinase</keyword>
<dbReference type="Gene3D" id="2.130.10.10">
    <property type="entry name" value="YVTN repeat-like/Quinoprotein amine dehydrogenase"/>
    <property type="match status" value="2"/>
</dbReference>
<dbReference type="SUPFAM" id="SSF50998">
    <property type="entry name" value="Quinoprotein alcohol dehydrogenase-like"/>
    <property type="match status" value="1"/>
</dbReference>
<reference evidence="9 10" key="1">
    <citation type="journal article" date="2019" name="Int. J. Syst. Evol. Microbiol.">
        <title>The Global Catalogue of Microorganisms (GCM) 10K type strain sequencing project: providing services to taxonomists for standard genome sequencing and annotation.</title>
        <authorList>
            <consortium name="The Broad Institute Genomics Platform"/>
            <consortium name="The Broad Institute Genome Sequencing Center for Infectious Disease"/>
            <person name="Wu L."/>
            <person name="Ma J."/>
        </authorList>
    </citation>
    <scope>NUCLEOTIDE SEQUENCE [LARGE SCALE GENOMIC DNA]</scope>
    <source>
        <strain evidence="9 10">JCM 6833</strain>
    </source>
</reference>
<protein>
    <recommendedName>
        <fullName evidence="8">Protein kinase domain-containing protein</fullName>
    </recommendedName>
</protein>
<feature type="repeat" description="WD" evidence="5">
    <location>
        <begin position="634"/>
        <end position="666"/>
    </location>
</feature>
<evidence type="ECO:0000256" key="1">
    <source>
        <dbReference type="ARBA" id="ARBA00022679"/>
    </source>
</evidence>
<dbReference type="Gene3D" id="1.10.510.10">
    <property type="entry name" value="Transferase(Phosphotransferase) domain 1"/>
    <property type="match status" value="1"/>
</dbReference>
<evidence type="ECO:0000313" key="10">
    <source>
        <dbReference type="Proteomes" id="UP001501509"/>
    </source>
</evidence>
<feature type="repeat" description="WD" evidence="5">
    <location>
        <begin position="516"/>
        <end position="545"/>
    </location>
</feature>
<evidence type="ECO:0000256" key="2">
    <source>
        <dbReference type="ARBA" id="ARBA00022741"/>
    </source>
</evidence>
<name>A0ABN3PZ88_9ACTN</name>
<proteinExistence type="predicted"/>
<dbReference type="InterPro" id="IPR001680">
    <property type="entry name" value="WD40_rpt"/>
</dbReference>
<dbReference type="Pfam" id="PF07676">
    <property type="entry name" value="PD40"/>
    <property type="match status" value="1"/>
</dbReference>
<evidence type="ECO:0000256" key="4">
    <source>
        <dbReference type="ARBA" id="ARBA00022840"/>
    </source>
</evidence>
<dbReference type="InterPro" id="IPR017441">
    <property type="entry name" value="Protein_kinase_ATP_BS"/>
</dbReference>
<evidence type="ECO:0000256" key="7">
    <source>
        <dbReference type="SAM" id="MobiDB-lite"/>
    </source>
</evidence>
<dbReference type="PANTHER" id="PTHR43289:SF34">
    <property type="entry name" value="SERINE_THREONINE-PROTEIN KINASE YBDM-RELATED"/>
    <property type="match status" value="1"/>
</dbReference>
<evidence type="ECO:0000259" key="8">
    <source>
        <dbReference type="PROSITE" id="PS50011"/>
    </source>
</evidence>
<comment type="caution">
    <text evidence="9">The sequence shown here is derived from an EMBL/GenBank/DDBJ whole genome shotgun (WGS) entry which is preliminary data.</text>
</comment>
<keyword evidence="5" id="KW-0853">WD repeat</keyword>
<organism evidence="9 10">
    <name type="scientific">Actinomadura fulvescens</name>
    <dbReference type="NCBI Taxonomy" id="46160"/>
    <lineage>
        <taxon>Bacteria</taxon>
        <taxon>Bacillati</taxon>
        <taxon>Actinomycetota</taxon>
        <taxon>Actinomycetes</taxon>
        <taxon>Streptosporangiales</taxon>
        <taxon>Thermomonosporaceae</taxon>
        <taxon>Actinomadura</taxon>
    </lineage>
</organism>
<feature type="domain" description="Protein kinase" evidence="8">
    <location>
        <begin position="15"/>
        <end position="269"/>
    </location>
</feature>
<dbReference type="PROSITE" id="PS50294">
    <property type="entry name" value="WD_REPEATS_REGION"/>
    <property type="match status" value="1"/>
</dbReference>
<dbReference type="PROSITE" id="PS50082">
    <property type="entry name" value="WD_REPEATS_2"/>
    <property type="match status" value="3"/>
</dbReference>
<feature type="repeat" description="WD" evidence="5">
    <location>
        <begin position="592"/>
        <end position="633"/>
    </location>
</feature>
<feature type="compositionally biased region" description="Pro residues" evidence="7">
    <location>
        <begin position="303"/>
        <end position="315"/>
    </location>
</feature>
<feature type="binding site" evidence="6">
    <location>
        <position position="43"/>
    </location>
    <ligand>
        <name>ATP</name>
        <dbReference type="ChEBI" id="CHEBI:30616"/>
    </ligand>
</feature>
<evidence type="ECO:0000256" key="5">
    <source>
        <dbReference type="PROSITE-ProRule" id="PRU00221"/>
    </source>
</evidence>
<accession>A0ABN3PZ88</accession>
<feature type="region of interest" description="Disordered" evidence="7">
    <location>
        <begin position="274"/>
        <end position="315"/>
    </location>
</feature>
<dbReference type="InterPro" id="IPR008271">
    <property type="entry name" value="Ser/Thr_kinase_AS"/>
</dbReference>
<keyword evidence="2 6" id="KW-0547">Nucleotide-binding</keyword>
<dbReference type="InterPro" id="IPR000719">
    <property type="entry name" value="Prot_kinase_dom"/>
</dbReference>
<dbReference type="CDD" id="cd00200">
    <property type="entry name" value="WD40"/>
    <property type="match status" value="1"/>
</dbReference>
<feature type="compositionally biased region" description="Pro residues" evidence="7">
    <location>
        <begin position="283"/>
        <end position="296"/>
    </location>
</feature>
<dbReference type="PROSITE" id="PS00108">
    <property type="entry name" value="PROTEIN_KINASE_ST"/>
    <property type="match status" value="1"/>
</dbReference>
<dbReference type="Proteomes" id="UP001501509">
    <property type="component" value="Unassembled WGS sequence"/>
</dbReference>
<keyword evidence="4 6" id="KW-0067">ATP-binding</keyword>
<dbReference type="InterPro" id="IPR011659">
    <property type="entry name" value="WD40"/>
</dbReference>
<dbReference type="PROSITE" id="PS00107">
    <property type="entry name" value="PROTEIN_KINASE_ATP"/>
    <property type="match status" value="1"/>
</dbReference>
<dbReference type="InterPro" id="IPR011047">
    <property type="entry name" value="Quinoprotein_ADH-like_sf"/>
</dbReference>
<evidence type="ECO:0000256" key="6">
    <source>
        <dbReference type="PROSITE-ProRule" id="PRU10141"/>
    </source>
</evidence>
<sequence>MGGLTEGDPVRVGPYRLVGRLGAGGMGQVYLGESPGGRRVAVKLIRAAHTADPGFRARFGREIEAARRVNGFYTAPVVDADPSADPPWMATAYVPGPSLQQMVASDGPLATEQLGRLAAGLAEGLAAIHAAGLVHRDLKPGNVIVAEDGPRIIDFGIARALDASTMTATGTLIGTLAYMSPEQINLDTPGPPSDVFSLGAVLTFAATAHGPFDAPSPGAIVHRIKSLSPDLEGAPPGLRDIIERCLAKDPAERPPPAELVSEFAAAAALGPPARPEPGFAAAPPSPDFAAAPPPGPAFAAAAPPGPEFAATPPPGPPALPFPVSVPASAGRRPSRRAILAAGVAGVLATAATAAGAAKLLLGEIDTDEAPVAYGKPFTSDAIIAHHLVFSPDGRTIFTAKGLTDQILVFDVGTGRLMRTFRTGHKITIGGLTLTPDGTTLATAGVGQPGDHVALWDARTGQRLDTFRGAGGSPRFSPDGRVLAANLNSPTEDSEIQFWDMLSRSRIATIKGGGVHAFSPDGRLLAGVADRSVVLWDVTSRRPVVTVKETETDALAFSPDGRMIALGDYGKVIKLRDTTTGALLAELRLTPEISPGYDGIRSLAFSRDGRYLASDGAQKKLLVWDVATRRLATTLTGHTQDVNVAAFSPDGRTLASGGGDTVRLWDITKFPRP</sequence>
<dbReference type="InterPro" id="IPR011009">
    <property type="entry name" value="Kinase-like_dom_sf"/>
</dbReference>
<keyword evidence="1" id="KW-0808">Transferase</keyword>
<dbReference type="RefSeq" id="WP_344544220.1">
    <property type="nucleotide sequence ID" value="NZ_BAAATD010000006.1"/>
</dbReference>
<evidence type="ECO:0000256" key="3">
    <source>
        <dbReference type="ARBA" id="ARBA00022777"/>
    </source>
</evidence>
<dbReference type="SMART" id="SM00220">
    <property type="entry name" value="S_TKc"/>
    <property type="match status" value="1"/>
</dbReference>
<dbReference type="SUPFAM" id="SSF56112">
    <property type="entry name" value="Protein kinase-like (PK-like)"/>
    <property type="match status" value="1"/>
</dbReference>
<dbReference type="Gene3D" id="3.30.200.20">
    <property type="entry name" value="Phosphorylase Kinase, domain 1"/>
    <property type="match status" value="1"/>
</dbReference>
<dbReference type="CDD" id="cd14014">
    <property type="entry name" value="STKc_PknB_like"/>
    <property type="match status" value="1"/>
</dbReference>
<dbReference type="Pfam" id="PF00069">
    <property type="entry name" value="Pkinase"/>
    <property type="match status" value="1"/>
</dbReference>
<evidence type="ECO:0000313" key="9">
    <source>
        <dbReference type="EMBL" id="GAA2608057.1"/>
    </source>
</evidence>
<dbReference type="PANTHER" id="PTHR43289">
    <property type="entry name" value="MITOGEN-ACTIVATED PROTEIN KINASE KINASE KINASE 20-RELATED"/>
    <property type="match status" value="1"/>
</dbReference>
<keyword evidence="10" id="KW-1185">Reference proteome</keyword>
<dbReference type="InterPro" id="IPR015943">
    <property type="entry name" value="WD40/YVTN_repeat-like_dom_sf"/>
</dbReference>
<dbReference type="Pfam" id="PF00400">
    <property type="entry name" value="WD40"/>
    <property type="match status" value="3"/>
</dbReference>